<dbReference type="EMBL" id="VIVN01000002">
    <property type="protein sequence ID" value="TWE06369.1"/>
    <property type="molecule type" value="Genomic_DNA"/>
</dbReference>
<dbReference type="RefSeq" id="WP_186446385.1">
    <property type="nucleotide sequence ID" value="NZ_VIVN01000002.1"/>
</dbReference>
<evidence type="ECO:0000313" key="2">
    <source>
        <dbReference type="Proteomes" id="UP000319671"/>
    </source>
</evidence>
<gene>
    <name evidence="1" type="ORF">FB550_102391</name>
</gene>
<comment type="caution">
    <text evidence="1">The sequence shown here is derived from an EMBL/GenBank/DDBJ whole genome shotgun (WGS) entry which is preliminary data.</text>
</comment>
<sequence length="127" mass="14650">MKKHENGFTYPLTLCTLLLFLIFFSMNIEQLLAERKMAGETTEILKQEYYFLSSAKKVESIYQSGGIMPAKGTFVYVNGTMDYRAETPTAYIQIVDFTLVLHSREPIAGYGYFDTRSKTMIKWEEAK</sequence>
<dbReference type="Proteomes" id="UP000319671">
    <property type="component" value="Unassembled WGS sequence"/>
</dbReference>
<keyword evidence="2" id="KW-1185">Reference proteome</keyword>
<reference evidence="1 2" key="1">
    <citation type="submission" date="2019-06" db="EMBL/GenBank/DDBJ databases">
        <title>Sorghum-associated microbial communities from plants grown in Nebraska, USA.</title>
        <authorList>
            <person name="Schachtman D."/>
        </authorList>
    </citation>
    <scope>NUCLEOTIDE SEQUENCE [LARGE SCALE GENOMIC DNA]</scope>
    <source>
        <strain evidence="1 2">2482</strain>
    </source>
</reference>
<name>A0A561DSM3_9BACI</name>
<dbReference type="InterPro" id="IPR020372">
    <property type="entry name" value="Competence_ComGG"/>
</dbReference>
<organism evidence="1 2">
    <name type="scientific">Neobacillus bataviensis</name>
    <dbReference type="NCBI Taxonomy" id="220685"/>
    <lineage>
        <taxon>Bacteria</taxon>
        <taxon>Bacillati</taxon>
        <taxon>Bacillota</taxon>
        <taxon>Bacilli</taxon>
        <taxon>Bacillales</taxon>
        <taxon>Bacillaceae</taxon>
        <taxon>Neobacillus</taxon>
    </lineage>
</organism>
<proteinExistence type="predicted"/>
<dbReference type="AlphaFoldDB" id="A0A561DSM3"/>
<evidence type="ECO:0000313" key="1">
    <source>
        <dbReference type="EMBL" id="TWE06369.1"/>
    </source>
</evidence>
<dbReference type="Pfam" id="PF14173">
    <property type="entry name" value="ComGG"/>
    <property type="match status" value="1"/>
</dbReference>
<protein>
    <submittedName>
        <fullName evidence="1">ComG operon protein 7 (ComGG)</fullName>
    </submittedName>
</protein>
<accession>A0A561DSM3</accession>